<dbReference type="GO" id="GO:0090374">
    <property type="term" value="P:oligopeptide export from mitochondrion"/>
    <property type="evidence" value="ECO:0007669"/>
    <property type="project" value="TreeGrafter"/>
</dbReference>
<feature type="region of interest" description="Disordered" evidence="8">
    <location>
        <begin position="1"/>
        <end position="28"/>
    </location>
</feature>
<dbReference type="EMBL" id="HBFX01011174">
    <property type="protein sequence ID" value="CAD8952069.1"/>
    <property type="molecule type" value="Transcribed_RNA"/>
</dbReference>
<feature type="transmembrane region" description="Helical" evidence="9">
    <location>
        <begin position="35"/>
        <end position="57"/>
    </location>
</feature>
<dbReference type="PANTHER" id="PTHR43394">
    <property type="entry name" value="ATP-DEPENDENT PERMEASE MDL1, MITOCHONDRIAL"/>
    <property type="match status" value="1"/>
</dbReference>
<evidence type="ECO:0000256" key="7">
    <source>
        <dbReference type="ARBA" id="ARBA00023136"/>
    </source>
</evidence>
<evidence type="ECO:0000256" key="4">
    <source>
        <dbReference type="ARBA" id="ARBA00022741"/>
    </source>
</evidence>
<evidence type="ECO:0000313" key="12">
    <source>
        <dbReference type="EMBL" id="CAD8952069.1"/>
    </source>
</evidence>
<evidence type="ECO:0000256" key="2">
    <source>
        <dbReference type="ARBA" id="ARBA00007577"/>
    </source>
</evidence>
<dbReference type="InterPro" id="IPR003439">
    <property type="entry name" value="ABC_transporter-like_ATP-bd"/>
</dbReference>
<dbReference type="InterPro" id="IPR011527">
    <property type="entry name" value="ABC1_TM_dom"/>
</dbReference>
<dbReference type="GO" id="GO:0005524">
    <property type="term" value="F:ATP binding"/>
    <property type="evidence" value="ECO:0007669"/>
    <property type="project" value="UniProtKB-KW"/>
</dbReference>
<proteinExistence type="inferred from homology"/>
<dbReference type="AlphaFoldDB" id="A0A7S1DNH9"/>
<dbReference type="InterPro" id="IPR017871">
    <property type="entry name" value="ABC_transporter-like_CS"/>
</dbReference>
<name>A0A7S1DNH9_HEMAN</name>
<dbReference type="Gene3D" id="3.40.50.300">
    <property type="entry name" value="P-loop containing nucleotide triphosphate hydrolases"/>
    <property type="match status" value="1"/>
</dbReference>
<dbReference type="SUPFAM" id="SSF90123">
    <property type="entry name" value="ABC transporter transmembrane region"/>
    <property type="match status" value="1"/>
</dbReference>
<dbReference type="InterPro" id="IPR027417">
    <property type="entry name" value="P-loop_NTPase"/>
</dbReference>
<dbReference type="GO" id="GO:0005743">
    <property type="term" value="C:mitochondrial inner membrane"/>
    <property type="evidence" value="ECO:0007669"/>
    <property type="project" value="TreeGrafter"/>
</dbReference>
<evidence type="ECO:0000259" key="11">
    <source>
        <dbReference type="PROSITE" id="PS50929"/>
    </source>
</evidence>
<organism evidence="12">
    <name type="scientific">Hemiselmis andersenii</name>
    <name type="common">Cryptophyte alga</name>
    <dbReference type="NCBI Taxonomy" id="464988"/>
    <lineage>
        <taxon>Eukaryota</taxon>
        <taxon>Cryptophyceae</taxon>
        <taxon>Cryptomonadales</taxon>
        <taxon>Hemiselmidaceae</taxon>
        <taxon>Hemiselmis</taxon>
    </lineage>
</organism>
<evidence type="ECO:0000256" key="1">
    <source>
        <dbReference type="ARBA" id="ARBA00004141"/>
    </source>
</evidence>
<dbReference type="Pfam" id="PF00005">
    <property type="entry name" value="ABC_tran"/>
    <property type="match status" value="1"/>
</dbReference>
<accession>A0A7S1DNH9</accession>
<dbReference type="Gene3D" id="1.20.1560.10">
    <property type="entry name" value="ABC transporter type 1, transmembrane domain"/>
    <property type="match status" value="1"/>
</dbReference>
<dbReference type="PROSITE" id="PS50893">
    <property type="entry name" value="ABC_TRANSPORTER_2"/>
    <property type="match status" value="1"/>
</dbReference>
<dbReference type="Pfam" id="PF00664">
    <property type="entry name" value="ABC_membrane"/>
    <property type="match status" value="1"/>
</dbReference>
<dbReference type="PANTHER" id="PTHR43394:SF27">
    <property type="entry name" value="ATP-DEPENDENT TRANSLOCASE ABCB1-LIKE"/>
    <property type="match status" value="1"/>
</dbReference>
<keyword evidence="6 9" id="KW-1133">Transmembrane helix</keyword>
<evidence type="ECO:0000256" key="5">
    <source>
        <dbReference type="ARBA" id="ARBA00022840"/>
    </source>
</evidence>
<feature type="transmembrane region" description="Helical" evidence="9">
    <location>
        <begin position="94"/>
        <end position="116"/>
    </location>
</feature>
<dbReference type="InterPro" id="IPR003593">
    <property type="entry name" value="AAA+_ATPase"/>
</dbReference>
<evidence type="ECO:0000259" key="10">
    <source>
        <dbReference type="PROSITE" id="PS50893"/>
    </source>
</evidence>
<gene>
    <name evidence="12" type="ORF">HAND00432_LOCUS6604</name>
</gene>
<evidence type="ECO:0000256" key="8">
    <source>
        <dbReference type="SAM" id="MobiDB-lite"/>
    </source>
</evidence>
<dbReference type="CDD" id="cd03249">
    <property type="entry name" value="ABC_MTABC3_MDL1_MDL2"/>
    <property type="match status" value="1"/>
</dbReference>
<comment type="similarity">
    <text evidence="2">Belongs to the ABC transporter superfamily. ABCB family. Multidrug resistance exporter (TC 3.A.1.201) subfamily.</text>
</comment>
<feature type="domain" description="ABC transporter" evidence="10">
    <location>
        <begin position="399"/>
        <end position="637"/>
    </location>
</feature>
<evidence type="ECO:0000256" key="6">
    <source>
        <dbReference type="ARBA" id="ARBA00022989"/>
    </source>
</evidence>
<dbReference type="GO" id="GO:0015421">
    <property type="term" value="F:ABC-type oligopeptide transporter activity"/>
    <property type="evidence" value="ECO:0007669"/>
    <property type="project" value="TreeGrafter"/>
</dbReference>
<dbReference type="InterPro" id="IPR039421">
    <property type="entry name" value="Type_1_exporter"/>
</dbReference>
<dbReference type="GO" id="GO:0016887">
    <property type="term" value="F:ATP hydrolysis activity"/>
    <property type="evidence" value="ECO:0007669"/>
    <property type="project" value="InterPro"/>
</dbReference>
<dbReference type="InterPro" id="IPR036640">
    <property type="entry name" value="ABC1_TM_sf"/>
</dbReference>
<keyword evidence="3 9" id="KW-0812">Transmembrane</keyword>
<feature type="transmembrane region" description="Helical" evidence="9">
    <location>
        <begin position="196"/>
        <end position="213"/>
    </location>
</feature>
<dbReference type="SUPFAM" id="SSF52540">
    <property type="entry name" value="P-loop containing nucleoside triphosphate hydrolases"/>
    <property type="match status" value="1"/>
</dbReference>
<feature type="domain" description="ABC transmembrane type-1" evidence="11">
    <location>
        <begin position="48"/>
        <end position="364"/>
    </location>
</feature>
<keyword evidence="5" id="KW-0067">ATP-binding</keyword>
<feature type="transmembrane region" description="Helical" evidence="9">
    <location>
        <begin position="275"/>
        <end position="296"/>
    </location>
</feature>
<dbReference type="PROSITE" id="PS00211">
    <property type="entry name" value="ABC_TRANSPORTER_1"/>
    <property type="match status" value="1"/>
</dbReference>
<dbReference type="PROSITE" id="PS50929">
    <property type="entry name" value="ABC_TM1F"/>
    <property type="match status" value="1"/>
</dbReference>
<evidence type="ECO:0000256" key="9">
    <source>
        <dbReference type="SAM" id="Phobius"/>
    </source>
</evidence>
<dbReference type="CDD" id="cd18577">
    <property type="entry name" value="ABC_6TM_Pgp_ABCB1_D1_like"/>
    <property type="match status" value="1"/>
</dbReference>
<protein>
    <submittedName>
        <fullName evidence="12">Uncharacterized protein</fullName>
    </submittedName>
</protein>
<reference evidence="12" key="1">
    <citation type="submission" date="2021-01" db="EMBL/GenBank/DDBJ databases">
        <authorList>
            <person name="Corre E."/>
            <person name="Pelletier E."/>
            <person name="Niang G."/>
            <person name="Scheremetjew M."/>
            <person name="Finn R."/>
            <person name="Kale V."/>
            <person name="Holt S."/>
            <person name="Cochrane G."/>
            <person name="Meng A."/>
            <person name="Brown T."/>
            <person name="Cohen L."/>
        </authorList>
    </citation>
    <scope>NUCLEOTIDE SEQUENCE</scope>
    <source>
        <strain evidence="12">CCMP644</strain>
    </source>
</reference>
<evidence type="ECO:0000256" key="3">
    <source>
        <dbReference type="ARBA" id="ARBA00022692"/>
    </source>
</evidence>
<keyword evidence="4" id="KW-0547">Nucleotide-binding</keyword>
<dbReference type="SMART" id="SM00382">
    <property type="entry name" value="AAA"/>
    <property type="match status" value="1"/>
</dbReference>
<dbReference type="FunFam" id="3.40.50.300:FF:000251">
    <property type="entry name" value="ABC transporter B family member 19"/>
    <property type="match status" value="1"/>
</dbReference>
<sequence length="644" mass="68516">MATPSEKPATTESGRELHEGSEAPEDKSMSTVGELFQYASALDIVLIIIGIFTSGAVGAGQPAVMILFSDMMGAVGSTLSGNPADAVVDSVNEICIQFCVLGGILFVCAWVAEACFKTAGMHQSSKWRKAYVSAIIHQDVAWYDTHNPSELSSRVAESTQTIEEGISAKLSMGGRFLFQGLVGVGMAFYYKWDMALVLLGISPLAAAGAWYMSKATVEGATKITEAYAKAGGTASETLSEMRTVTSFGMQDVQAQKYAANLEAARKAGVTKSLKVGFANGLLFASGNLMMALGLGYGCAIIAGELEDTEVWINGEKLNCGWANDLNGIEKCSFNGADLLIAMFGLQIGAQGLGMVEPSVSAFMKARRAAYQIMKLTKRVPPINSFSEEGEKPATVQGHVKLENVHFTYPSRPDQTVCNGYNLKIAPGTTVALVGASGSGKSTAIQLIERFYDPSAGKVMLDGHDITTLNVAWLRTQIGLVGQEPVLFSGTIADNIASGKPGASRQEVEEAARMANAYNFIQEFPDKFDTDVGEKGGFLSGGQKQRVAIARAMIKNPAVLLLDEATSALDSASEKIVQAALDELMQKTKRTTVVIAHRLSTIRNADKICVVEKGKIVEEGTHDELMAIGPKGHYFQFSSHQTGGA</sequence>
<feature type="compositionally biased region" description="Basic and acidic residues" evidence="8">
    <location>
        <begin position="13"/>
        <end position="28"/>
    </location>
</feature>
<comment type="subcellular location">
    <subcellularLocation>
        <location evidence="1">Membrane</location>
        <topology evidence="1">Multi-pass membrane protein</topology>
    </subcellularLocation>
</comment>
<keyword evidence="7 9" id="KW-0472">Membrane</keyword>
<feature type="transmembrane region" description="Helical" evidence="9">
    <location>
        <begin position="172"/>
        <end position="190"/>
    </location>
</feature>